<proteinExistence type="predicted"/>
<dbReference type="OrthoDB" id="9795292at2"/>
<organism evidence="3 4">
    <name type="scientific">Marinobacter pelagius</name>
    <dbReference type="NCBI Taxonomy" id="379482"/>
    <lineage>
        <taxon>Bacteria</taxon>
        <taxon>Pseudomonadati</taxon>
        <taxon>Pseudomonadota</taxon>
        <taxon>Gammaproteobacteria</taxon>
        <taxon>Pseudomonadales</taxon>
        <taxon>Marinobacteraceae</taxon>
        <taxon>Marinobacter</taxon>
    </lineage>
</organism>
<dbReference type="InterPro" id="IPR050445">
    <property type="entry name" value="Bact_polysacc_biosynth/exp"/>
</dbReference>
<sequence>MTLPFSQLPAEMFREIKAHKWLALMIFAAVSFGVLIAGFVWPYKYESEVVIFVDDRNIIRPLMEGSAVTTRVSDRTSAARELLWNRNIVEPIATDPEIFGQEASGLSPEALEGRVAAIRANLFVRPRGDSYFSVGYASESPTEAFQVAQRLGQLFIAETNERKRSESRNAYEFIDKQVKSYEQQLAQVEERMKQFLSENVDGTEGEANQRMANLRSQIELAELERQELQSRAASLERELLGMAPVIQQRAVDQYQQRINGLQDRLDNLRLQYHDTYPDIVILREQIAELERRRAQALEEGGPSNVVSGGDAEANPVFQEVRSALAETRADIRTKDTRIRALNELLSEHMLRMERIQENKAEYSELTRDMEVNKQIYDDLLKRRERARVSMHLDVEGQGLNYRISENAQYPRGVKGPKFSTFAFAGLFLGAIAPFGLIAGLLQIDPRVRARKQLEETIGLPVLAELPHVKTPYEQRRERRLTTLVVICALLVCGAYVALAAASMMGVIG</sequence>
<keyword evidence="2" id="KW-1133">Transmembrane helix</keyword>
<evidence type="ECO:0000313" key="3">
    <source>
        <dbReference type="EMBL" id="RBP25677.1"/>
    </source>
</evidence>
<feature type="coiled-coil region" evidence="1">
    <location>
        <begin position="338"/>
        <end position="372"/>
    </location>
</feature>
<protein>
    <submittedName>
        <fullName evidence="3">Polysaccharide chain length determinant protein (PEP-CTERM system associated)</fullName>
    </submittedName>
</protein>
<evidence type="ECO:0000256" key="1">
    <source>
        <dbReference type="SAM" id="Coils"/>
    </source>
</evidence>
<name>A0A366GFY7_9GAMM</name>
<keyword evidence="2" id="KW-0472">Membrane</keyword>
<dbReference type="PANTHER" id="PTHR32309">
    <property type="entry name" value="TYROSINE-PROTEIN KINASE"/>
    <property type="match status" value="1"/>
</dbReference>
<dbReference type="GO" id="GO:0004713">
    <property type="term" value="F:protein tyrosine kinase activity"/>
    <property type="evidence" value="ECO:0007669"/>
    <property type="project" value="TreeGrafter"/>
</dbReference>
<evidence type="ECO:0000256" key="2">
    <source>
        <dbReference type="SAM" id="Phobius"/>
    </source>
</evidence>
<dbReference type="AlphaFoldDB" id="A0A366GFY7"/>
<dbReference type="GO" id="GO:0005886">
    <property type="term" value="C:plasma membrane"/>
    <property type="evidence" value="ECO:0007669"/>
    <property type="project" value="TreeGrafter"/>
</dbReference>
<dbReference type="PANTHER" id="PTHR32309:SF13">
    <property type="entry name" value="FERRIC ENTEROBACTIN TRANSPORT PROTEIN FEPE"/>
    <property type="match status" value="1"/>
</dbReference>
<keyword evidence="1" id="KW-0175">Coiled coil</keyword>
<accession>A0A366GFY7</accession>
<dbReference type="NCBIfam" id="TIGR03007">
    <property type="entry name" value="pepcterm_ChnLen"/>
    <property type="match status" value="1"/>
</dbReference>
<dbReference type="Proteomes" id="UP000252995">
    <property type="component" value="Unassembled WGS sequence"/>
</dbReference>
<evidence type="ECO:0000313" key="4">
    <source>
        <dbReference type="Proteomes" id="UP000252995"/>
    </source>
</evidence>
<feature type="coiled-coil region" evidence="1">
    <location>
        <begin position="171"/>
        <end position="299"/>
    </location>
</feature>
<keyword evidence="2" id="KW-0812">Transmembrane</keyword>
<reference evidence="3 4" key="1">
    <citation type="submission" date="2018-06" db="EMBL/GenBank/DDBJ databases">
        <title>Freshwater and sediment microbial communities from various areas in North America, analyzing microbe dynamics in response to fracking.</title>
        <authorList>
            <person name="Lamendella R."/>
        </authorList>
    </citation>
    <scope>NUCLEOTIDE SEQUENCE [LARGE SCALE GENOMIC DNA]</scope>
    <source>
        <strain evidence="3 4">114J</strain>
    </source>
</reference>
<gene>
    <name evidence="3" type="ORF">DET50_12119</name>
</gene>
<feature type="transmembrane region" description="Helical" evidence="2">
    <location>
        <begin position="483"/>
        <end position="507"/>
    </location>
</feature>
<dbReference type="EMBL" id="QNRO01000021">
    <property type="protein sequence ID" value="RBP25677.1"/>
    <property type="molecule type" value="Genomic_DNA"/>
</dbReference>
<feature type="transmembrane region" description="Helical" evidence="2">
    <location>
        <begin position="421"/>
        <end position="441"/>
    </location>
</feature>
<dbReference type="RefSeq" id="WP_113863684.1">
    <property type="nucleotide sequence ID" value="NZ_QNRO01000021.1"/>
</dbReference>
<comment type="caution">
    <text evidence="3">The sequence shown here is derived from an EMBL/GenBank/DDBJ whole genome shotgun (WGS) entry which is preliminary data.</text>
</comment>
<feature type="transmembrane region" description="Helical" evidence="2">
    <location>
        <begin position="21"/>
        <end position="43"/>
    </location>
</feature>
<dbReference type="InterPro" id="IPR014345">
    <property type="entry name" value="XrtA_polysacc_chain"/>
</dbReference>